<sequence length="378" mass="44657">MIFNYNDVLVEESKKRDTNNYLSEAEIVEKYKKGEFRIVTEQARYPLAKLRDIFEPYNLTPDYQRRRIWDNKRKSRLIESFIINVPIPPVFLYEYDFSEYEVMDGLQRITSIVEFFDNKFSLEGLELWYELNGRYYNDLPDEIKKAIERRYLSAIILLKETAKDSNQEKMMKRFVFSRLNTGGMELSPQEIRNAVYSSEFNDAITKMAESNIFRNLWGDLEDDSYKRMEDCELVLRFFAYKSACKHNIAKTTLDILDLYAEKAKEFQVEDIKILENLFFNTVNLVGSMFGDTAFKSEISSKRSEKMIYDTVMLCSAELIEEGFAEYLKEIDSKTLIDEKFRCIDKNKSVFNGKYTSIRNVKERVALLKRVLRGMINGI</sequence>
<evidence type="ECO:0000313" key="2">
    <source>
        <dbReference type="EMBL" id="SQC06962.1"/>
    </source>
</evidence>
<dbReference type="RefSeq" id="WP_111945562.1">
    <property type="nucleotide sequence ID" value="NZ_CATNYA010000032.1"/>
</dbReference>
<proteinExistence type="predicted"/>
<name>A0A2X3BSE6_CLOPF</name>
<feature type="domain" description="GmrSD restriction endonucleases N-terminal" evidence="1">
    <location>
        <begin position="52"/>
        <end position="196"/>
    </location>
</feature>
<dbReference type="AlphaFoldDB" id="A0A2X3BSE6"/>
<reference evidence="2 3" key="1">
    <citation type="submission" date="2018-06" db="EMBL/GenBank/DDBJ databases">
        <authorList>
            <consortium name="Pathogen Informatics"/>
            <person name="Doyle S."/>
        </authorList>
    </citation>
    <scope>NUCLEOTIDE SEQUENCE [LARGE SCALE GENOMIC DNA]</scope>
    <source>
        <strain evidence="2 3">NCTC8081</strain>
    </source>
</reference>
<evidence type="ECO:0000259" key="1">
    <source>
        <dbReference type="Pfam" id="PF03235"/>
    </source>
</evidence>
<protein>
    <submittedName>
        <fullName evidence="2">Protein of uncharacterized function DUF262</fullName>
    </submittedName>
</protein>
<organism evidence="2 3">
    <name type="scientific">Clostridium perfringens</name>
    <dbReference type="NCBI Taxonomy" id="1502"/>
    <lineage>
        <taxon>Bacteria</taxon>
        <taxon>Bacillati</taxon>
        <taxon>Bacillota</taxon>
        <taxon>Clostridia</taxon>
        <taxon>Eubacteriales</taxon>
        <taxon>Clostridiaceae</taxon>
        <taxon>Clostridium</taxon>
    </lineage>
</organism>
<dbReference type="PANTHER" id="PTHR39639">
    <property type="entry name" value="CHROMOSOME 16, WHOLE GENOME SHOTGUN SEQUENCE"/>
    <property type="match status" value="1"/>
</dbReference>
<dbReference type="PANTHER" id="PTHR39639:SF1">
    <property type="entry name" value="DUF262 DOMAIN-CONTAINING PROTEIN"/>
    <property type="match status" value="1"/>
</dbReference>
<accession>A0A2X3BSE6</accession>
<dbReference type="Proteomes" id="UP000250234">
    <property type="component" value="Unassembled WGS sequence"/>
</dbReference>
<dbReference type="InterPro" id="IPR004919">
    <property type="entry name" value="GmrSD_N"/>
</dbReference>
<gene>
    <name evidence="2" type="ORF">NCTC8081_01080</name>
</gene>
<dbReference type="EMBL" id="UAWO01000002">
    <property type="protein sequence ID" value="SQC06962.1"/>
    <property type="molecule type" value="Genomic_DNA"/>
</dbReference>
<dbReference type="Pfam" id="PF03235">
    <property type="entry name" value="GmrSD_N"/>
    <property type="match status" value="1"/>
</dbReference>
<evidence type="ECO:0000313" key="3">
    <source>
        <dbReference type="Proteomes" id="UP000250234"/>
    </source>
</evidence>